<dbReference type="Proteomes" id="UP000574067">
    <property type="component" value="Unassembled WGS sequence"/>
</dbReference>
<feature type="chain" id="PRO_5032573661" description="PEP-CTERM protein-sorting domain-containing protein" evidence="1">
    <location>
        <begin position="23"/>
        <end position="214"/>
    </location>
</feature>
<keyword evidence="1" id="KW-0732">Signal</keyword>
<name>A0A848FBH1_9BURK</name>
<accession>A0A848FBH1</accession>
<dbReference type="RefSeq" id="WP_169161765.1">
    <property type="nucleotide sequence ID" value="NZ_JABBFW010000013.1"/>
</dbReference>
<protein>
    <recommendedName>
        <fullName evidence="4">PEP-CTERM protein-sorting domain-containing protein</fullName>
    </recommendedName>
</protein>
<keyword evidence="3" id="KW-1185">Reference proteome</keyword>
<sequence>MRRALFALTLVATASMTMPSGAAVVVDRSPAGPYYGAWQNMADAQNFLLRFELSRDTRITGFDIFLLPPGGEVGTPVVVKIRENAGNSAAQNNIYEFDDAIDRATPLQGPEPQRMSHVSFQGILLNAGVYWFGVSGRDEDIGWSTFDQGVQSPAGQLQLQGNAIQLVPEVYSFAYRIHGTVAQVPEPGAVWTGILGLVWLGAARHRHEKTRARQ</sequence>
<gene>
    <name evidence="2" type="ORF">HHL10_17935</name>
</gene>
<evidence type="ECO:0000313" key="3">
    <source>
        <dbReference type="Proteomes" id="UP000574067"/>
    </source>
</evidence>
<evidence type="ECO:0000256" key="1">
    <source>
        <dbReference type="SAM" id="SignalP"/>
    </source>
</evidence>
<comment type="caution">
    <text evidence="2">The sequence shown here is derived from an EMBL/GenBank/DDBJ whole genome shotgun (WGS) entry which is preliminary data.</text>
</comment>
<dbReference type="EMBL" id="JABBFW010000013">
    <property type="protein sequence ID" value="NML16864.1"/>
    <property type="molecule type" value="Genomic_DNA"/>
</dbReference>
<dbReference type="AlphaFoldDB" id="A0A848FBH1"/>
<feature type="signal peptide" evidence="1">
    <location>
        <begin position="1"/>
        <end position="22"/>
    </location>
</feature>
<evidence type="ECO:0008006" key="4">
    <source>
        <dbReference type="Google" id="ProtNLM"/>
    </source>
</evidence>
<reference evidence="2 3" key="1">
    <citation type="submission" date="2020-04" db="EMBL/GenBank/DDBJ databases">
        <title>Azohydromonas sp. isolated from soil.</title>
        <authorList>
            <person name="Dahal R.H."/>
        </authorList>
    </citation>
    <scope>NUCLEOTIDE SEQUENCE [LARGE SCALE GENOMIC DNA]</scope>
    <source>
        <strain evidence="2 3">G-1-1-14</strain>
    </source>
</reference>
<proteinExistence type="predicted"/>
<organism evidence="2 3">
    <name type="scientific">Azohydromonas caseinilytica</name>
    <dbReference type="NCBI Taxonomy" id="2728836"/>
    <lineage>
        <taxon>Bacteria</taxon>
        <taxon>Pseudomonadati</taxon>
        <taxon>Pseudomonadota</taxon>
        <taxon>Betaproteobacteria</taxon>
        <taxon>Burkholderiales</taxon>
        <taxon>Sphaerotilaceae</taxon>
        <taxon>Azohydromonas</taxon>
    </lineage>
</organism>
<evidence type="ECO:0000313" key="2">
    <source>
        <dbReference type="EMBL" id="NML16864.1"/>
    </source>
</evidence>